<dbReference type="EMBL" id="GU205809">
    <property type="protein sequence ID" value="ADA60233.1"/>
    <property type="molecule type" value="mRNA"/>
</dbReference>
<protein>
    <submittedName>
        <fullName evidence="2">Capsule protein 1a</fullName>
    </submittedName>
</protein>
<organism evidence="2">
    <name type="scientific">Busycotypus canaliculatus</name>
    <name type="common">Channeled whelk</name>
    <name type="synonym">Busycon canaliculatum</name>
    <dbReference type="NCBI Taxonomy" id="57622"/>
    <lineage>
        <taxon>Eukaryota</taxon>
        <taxon>Metazoa</taxon>
        <taxon>Spiralia</taxon>
        <taxon>Lophotrochozoa</taxon>
        <taxon>Mollusca</taxon>
        <taxon>Gastropoda</taxon>
        <taxon>Caenogastropoda</taxon>
        <taxon>Neogastropoda</taxon>
        <taxon>Buccinoidea</taxon>
        <taxon>Melongenidae</taxon>
        <taxon>Busycotypus</taxon>
    </lineage>
</organism>
<reference evidence="2" key="1">
    <citation type="submission" date="2009-11" db="EMBL/GenBank/DDBJ databases">
        <title>Protein variants from an egg capsule with nonentropic elasticity.</title>
        <authorList>
            <person name="Wasko S.S."/>
            <person name="Waite H."/>
        </authorList>
    </citation>
    <scope>NUCLEOTIDE SEQUENCE</scope>
</reference>
<evidence type="ECO:0000313" key="2">
    <source>
        <dbReference type="EMBL" id="ADA60233.1"/>
    </source>
</evidence>
<accession>D2KCI1</accession>
<feature type="chain" id="PRO_5003032933" evidence="1">
    <location>
        <begin position="22"/>
        <end position="446"/>
    </location>
</feature>
<dbReference type="AlphaFoldDB" id="D2KCI1"/>
<name>D2KCI1_BUSCA</name>
<feature type="signal peptide" evidence="1">
    <location>
        <begin position="1"/>
        <end position="21"/>
    </location>
</feature>
<keyword evidence="1" id="KW-0732">Signal</keyword>
<sequence length="446" mass="49245">MKVQLLLALIVLMQPLRGVFGDLDFDVPTEAAKKGRGFGDFKTSSPSDLKGLGQVEAKVKDIIVHTGKLVDIMTGNSRRQDFFLDLCEKVAESQKVVKDSLKKVIETSTAADSNTAQIKSNQDAMLKNQEGILNLVSGQHKITRKNIAQAETTLVNGMGKLIESQGVIISSLQKSEDFLAAGFNRIVEAERRTQVLNSQVLKAVEESAAANALGQANITAELKDIRQETVEALNKALDQQEIILNQISTAEKSQLSKLDQVQSNLLDILKLVGQSQKAVQQSIHEANAIERETQSLVKVSQKVIQKELGEHKKDQKETQHLAKKCLENTKCDLDKVNDALVQLVKLNTASRDSIREGLKEIRSKQSATQGRVKSTEKTVIKAIGAGFNTINRNAAALVERLESSRSQSQNQFKVIEKNIRDTRNSQENARGLIHQIHSIINKLLKH</sequence>
<evidence type="ECO:0000256" key="1">
    <source>
        <dbReference type="SAM" id="SignalP"/>
    </source>
</evidence>
<proteinExistence type="evidence at transcript level"/>